<feature type="compositionally biased region" description="Polar residues" evidence="1">
    <location>
        <begin position="225"/>
        <end position="236"/>
    </location>
</feature>
<evidence type="ECO:0000313" key="2">
    <source>
        <dbReference type="EMBL" id="KAI9549578.1"/>
    </source>
</evidence>
<comment type="caution">
    <text evidence="2">The sequence shown here is derived from an EMBL/GenBank/DDBJ whole genome shotgun (WGS) entry which is preliminary data.</text>
</comment>
<proteinExistence type="predicted"/>
<evidence type="ECO:0000256" key="1">
    <source>
        <dbReference type="SAM" id="MobiDB-lite"/>
    </source>
</evidence>
<evidence type="ECO:0000313" key="3">
    <source>
        <dbReference type="Proteomes" id="UP000820818"/>
    </source>
</evidence>
<sequence length="259" mass="27006">MLNSPRTAAVHRLNHPTVSALSSAAAFSNASSLCVCASTPPPAAQAARSAPSACCAPRAPACARQTTAPAPYQTPAASRPLTMRTKRAQRARLAAFAGPTVYYFPRLQMLFRIFSLLSIAATTLAVPACGIPAAKPSPTQNPIVVATTASYANTTWAFESAAPPAPTPSDEQDAPADVSEETPDDDNPQDTPDDDNPQETPDDDNPRDTPDDDNPQDTPDDSAPEATTPQAPSSTDIPVPTPPANATQSKWVCNCSLAE</sequence>
<name>A0AAD5KTQ5_9CRUS</name>
<dbReference type="AlphaFoldDB" id="A0AAD5KTQ5"/>
<dbReference type="EMBL" id="WJBH02000290">
    <property type="protein sequence ID" value="KAI9549578.1"/>
    <property type="molecule type" value="Genomic_DNA"/>
</dbReference>
<protein>
    <submittedName>
        <fullName evidence="2">Uncharacterized protein</fullName>
    </submittedName>
</protein>
<feature type="compositionally biased region" description="Acidic residues" evidence="1">
    <location>
        <begin position="210"/>
        <end position="223"/>
    </location>
</feature>
<reference evidence="2" key="1">
    <citation type="submission" date="2022-05" db="EMBL/GenBank/DDBJ databases">
        <title>A multi-omics perspective on studying reproductive biology in Daphnia sinensis.</title>
        <authorList>
            <person name="Jia J."/>
        </authorList>
    </citation>
    <scope>NUCLEOTIDE SEQUENCE</scope>
    <source>
        <strain evidence="2">WSL</strain>
    </source>
</reference>
<accession>A0AAD5KTQ5</accession>
<organism evidence="2 3">
    <name type="scientific">Daphnia sinensis</name>
    <dbReference type="NCBI Taxonomy" id="1820382"/>
    <lineage>
        <taxon>Eukaryota</taxon>
        <taxon>Metazoa</taxon>
        <taxon>Ecdysozoa</taxon>
        <taxon>Arthropoda</taxon>
        <taxon>Crustacea</taxon>
        <taxon>Branchiopoda</taxon>
        <taxon>Diplostraca</taxon>
        <taxon>Cladocera</taxon>
        <taxon>Anomopoda</taxon>
        <taxon>Daphniidae</taxon>
        <taxon>Daphnia</taxon>
        <taxon>Daphnia similis group</taxon>
    </lineage>
</organism>
<feature type="region of interest" description="Disordered" evidence="1">
    <location>
        <begin position="159"/>
        <end position="259"/>
    </location>
</feature>
<gene>
    <name evidence="2" type="ORF">GHT06_003764</name>
</gene>
<keyword evidence="3" id="KW-1185">Reference proteome</keyword>
<dbReference type="Proteomes" id="UP000820818">
    <property type="component" value="Unassembled WGS sequence"/>
</dbReference>
<feature type="compositionally biased region" description="Acidic residues" evidence="1">
    <location>
        <begin position="170"/>
        <end position="203"/>
    </location>
</feature>